<protein>
    <submittedName>
        <fullName evidence="3">Uncharacterized protein</fullName>
    </submittedName>
</protein>
<dbReference type="PROSITE" id="PS51257">
    <property type="entry name" value="PROKAR_LIPOPROTEIN"/>
    <property type="match status" value="1"/>
</dbReference>
<dbReference type="RefSeq" id="XP_052903860.1">
    <property type="nucleotide sequence ID" value="XM_053049689.1"/>
</dbReference>
<keyword evidence="2" id="KW-0732">Signal</keyword>
<accession>A0A086IZI7</accession>
<evidence type="ECO:0000256" key="2">
    <source>
        <dbReference type="SAM" id="SignalP"/>
    </source>
</evidence>
<feature type="chain" id="PRO_5001807764" evidence="2">
    <location>
        <begin position="28"/>
        <end position="738"/>
    </location>
</feature>
<feature type="signal peptide" evidence="2">
    <location>
        <begin position="1"/>
        <end position="27"/>
    </location>
</feature>
<dbReference type="HOGENOM" id="CLU_376015_0_0_1"/>
<reference evidence="3 4" key="1">
    <citation type="journal article" date="2014" name="Genome Announc.">
        <title>Genome Sequence of the Microsporidian Species Nematocida sp1 Strain ERTm6 (ATCC PRA-372).</title>
        <authorList>
            <person name="Bakowski M.A."/>
            <person name="Priest M."/>
            <person name="Young S."/>
            <person name="Cuomo C.A."/>
            <person name="Troemel E.R."/>
        </authorList>
    </citation>
    <scope>NUCLEOTIDE SEQUENCE [LARGE SCALE GENOMIC DNA]</scope>
    <source>
        <strain evidence="3 4">ERTm6</strain>
    </source>
</reference>
<sequence length="738" mass="84820">MIFSKKVQRLMVFCSMAALGCISMGMASDEPSSSQATPSSGKRTTTNLSNPIESKKQRQATSTDVPADSFSALNLDNETEKKAPRLTEKDVSDMVKKSKKGETIWNFLKQVMVTKTAWEDRLPILENMERQNDIFTVYSGYYSGMMEDLQRYMGRNAPQSYSAEKKRDYAVNMATLGDILIRRPIRLPDYRDIAKIMGQINRNETEAFRRIIDTFMLYPELYCDMKNLTLEKIKKILQPGTQGRNTPYSEKELEEALAVVSYLWKTVRYYNDSTDSSKQTCASVSNEAVAGLKSVLAAKGINVDSITEESIGTIYKAVYEAVTVFYTSIAAMSHKEKQALLGLKGTEVFRAQKYLKYQANIVSSKDNNGTERYLVNTHDISEVVNRWETCVSETSHFHIHYIDNEKQSLKRMCIPRYNVTGGNSQESVDVHPISYVIDYIRRVNRIKKETVYAMKTFHNSNKWSLVSDDEKNKTIEEMNKEHYTVVFYRMEKKIQDNYFICARFTSKLSQGEYSPDRQPRLQIPLFISPLHRSAMKLLSPFVEEHSEPKLVSLNDLQNEGVTPSTYMHSSSNERMTDTTLQAAETGYYTELYIHDEEEKERVCYTLEPTSTPIDGSGKGCLTWYVRMDENPEEYEHYLMKNEGTSADKLYYRKFFINSLNKTMFPSMYQVNGVCCAYSQSKVNLTVLFCKNMIEYATYKANLFYDEKDLPHLMAIKARNHTKSSLGVNNDILKIMLAQ</sequence>
<dbReference type="GeneID" id="77677049"/>
<feature type="compositionally biased region" description="Polar residues" evidence="1">
    <location>
        <begin position="30"/>
        <end position="52"/>
    </location>
</feature>
<name>A0A086IZI7_NEMA1</name>
<gene>
    <name evidence="3" type="ORF">NESG_02076</name>
</gene>
<evidence type="ECO:0000256" key="1">
    <source>
        <dbReference type="SAM" id="MobiDB-lite"/>
    </source>
</evidence>
<proteinExistence type="predicted"/>
<dbReference type="EMBL" id="AKIJ01000005">
    <property type="protein sequence ID" value="KFG25305.1"/>
    <property type="molecule type" value="Genomic_DNA"/>
</dbReference>
<organism evidence="3 4">
    <name type="scientific">Nematocida ausubeli (strain ATCC PRA-371 / ERTm2)</name>
    <name type="common">Nematode killer fungus</name>
    <dbReference type="NCBI Taxonomy" id="1913371"/>
    <lineage>
        <taxon>Eukaryota</taxon>
        <taxon>Fungi</taxon>
        <taxon>Fungi incertae sedis</taxon>
        <taxon>Microsporidia</taxon>
        <taxon>Nematocida</taxon>
    </lineage>
</organism>
<dbReference type="Proteomes" id="UP000054524">
    <property type="component" value="Unassembled WGS sequence"/>
</dbReference>
<evidence type="ECO:0000313" key="4">
    <source>
        <dbReference type="Proteomes" id="UP000054524"/>
    </source>
</evidence>
<evidence type="ECO:0000313" key="3">
    <source>
        <dbReference type="EMBL" id="KFG25305.1"/>
    </source>
</evidence>
<keyword evidence="4" id="KW-1185">Reference proteome</keyword>
<feature type="region of interest" description="Disordered" evidence="1">
    <location>
        <begin position="27"/>
        <end position="90"/>
    </location>
</feature>
<comment type="caution">
    <text evidence="3">The sequence shown here is derived from an EMBL/GenBank/DDBJ whole genome shotgun (WGS) entry which is preliminary data.</text>
</comment>
<feature type="compositionally biased region" description="Basic and acidic residues" evidence="1">
    <location>
        <begin position="78"/>
        <end position="90"/>
    </location>
</feature>
<dbReference type="AlphaFoldDB" id="A0A086IZI7"/>